<dbReference type="GO" id="GO:0015074">
    <property type="term" value="P:DNA integration"/>
    <property type="evidence" value="ECO:0007669"/>
    <property type="project" value="UniProtKB-KW"/>
</dbReference>
<evidence type="ECO:0000259" key="6">
    <source>
        <dbReference type="PROSITE" id="PS51898"/>
    </source>
</evidence>
<dbReference type="InterPro" id="IPR050808">
    <property type="entry name" value="Phage_Integrase"/>
</dbReference>
<protein>
    <submittedName>
        <fullName evidence="8">Phage integrase family protein</fullName>
    </submittedName>
</protein>
<dbReference type="InterPro" id="IPR013762">
    <property type="entry name" value="Integrase-like_cat_sf"/>
</dbReference>
<dbReference type="PROSITE" id="PS51898">
    <property type="entry name" value="TYR_RECOMBINASE"/>
    <property type="match status" value="1"/>
</dbReference>
<feature type="compositionally biased region" description="Basic residues" evidence="5">
    <location>
        <begin position="330"/>
        <end position="342"/>
    </location>
</feature>
<dbReference type="Proteomes" id="UP000321726">
    <property type="component" value="Unassembled WGS sequence"/>
</dbReference>
<dbReference type="InterPro" id="IPR002104">
    <property type="entry name" value="Integrase_catalytic"/>
</dbReference>
<evidence type="ECO:0000256" key="1">
    <source>
        <dbReference type="ARBA" id="ARBA00008857"/>
    </source>
</evidence>
<comment type="similarity">
    <text evidence="1">Belongs to the 'phage' integrase family.</text>
</comment>
<dbReference type="InterPro" id="IPR010998">
    <property type="entry name" value="Integrase_recombinase_N"/>
</dbReference>
<dbReference type="Pfam" id="PF00589">
    <property type="entry name" value="Phage_integrase"/>
    <property type="match status" value="1"/>
</dbReference>
<evidence type="ECO:0000256" key="3">
    <source>
        <dbReference type="ARBA" id="ARBA00023125"/>
    </source>
</evidence>
<feature type="domain" description="Tyr recombinase" evidence="6">
    <location>
        <begin position="112"/>
        <end position="271"/>
    </location>
</feature>
<keyword evidence="2" id="KW-0229">DNA integration</keyword>
<dbReference type="Pfam" id="PF22022">
    <property type="entry name" value="Phage_int_M"/>
    <property type="match status" value="1"/>
</dbReference>
<dbReference type="PANTHER" id="PTHR30629:SF2">
    <property type="entry name" value="PROPHAGE INTEGRASE INTS-RELATED"/>
    <property type="match status" value="1"/>
</dbReference>
<evidence type="ECO:0000256" key="4">
    <source>
        <dbReference type="ARBA" id="ARBA00023172"/>
    </source>
</evidence>
<dbReference type="Gene3D" id="1.10.150.130">
    <property type="match status" value="1"/>
</dbReference>
<dbReference type="GO" id="GO:0006310">
    <property type="term" value="P:DNA recombination"/>
    <property type="evidence" value="ECO:0007669"/>
    <property type="project" value="UniProtKB-KW"/>
</dbReference>
<dbReference type="RefSeq" id="WP_073433602.1">
    <property type="nucleotide sequence ID" value="NZ_BJXU01000004.1"/>
</dbReference>
<reference evidence="7 10" key="2">
    <citation type="submission" date="2019-07" db="EMBL/GenBank/DDBJ databases">
        <title>Whole genome shotgun sequence of Halomonas cupida NBRC 102219.</title>
        <authorList>
            <person name="Hosoyama A."/>
            <person name="Uohara A."/>
            <person name="Ohji S."/>
            <person name="Ichikawa N."/>
        </authorList>
    </citation>
    <scope>NUCLEOTIDE SEQUENCE [LARGE SCALE GENOMIC DNA]</scope>
    <source>
        <strain evidence="7 10">NBRC 102219</strain>
    </source>
</reference>
<evidence type="ECO:0000256" key="5">
    <source>
        <dbReference type="SAM" id="MobiDB-lite"/>
    </source>
</evidence>
<keyword evidence="3" id="KW-0238">DNA-binding</keyword>
<dbReference type="GO" id="GO:0003677">
    <property type="term" value="F:DNA binding"/>
    <property type="evidence" value="ECO:0007669"/>
    <property type="project" value="UniProtKB-KW"/>
</dbReference>
<reference evidence="8 9" key="1">
    <citation type="submission" date="2016-11" db="EMBL/GenBank/DDBJ databases">
        <authorList>
            <person name="Jaros S."/>
            <person name="Januszkiewicz K."/>
            <person name="Wedrychowicz H."/>
        </authorList>
    </citation>
    <scope>NUCLEOTIDE SEQUENCE [LARGE SCALE GENOMIC DNA]</scope>
    <source>
        <strain evidence="8 9">DSM 4740</strain>
    </source>
</reference>
<sequence length="342" mass="39661">MTYHELASLWLAEQHHFKPRTRQRAQQCLDLHLSPAIGNTDIGDLDHPTLWQCLHPLKVRGQMVTLRQCRTLLTATLHHAMSMGLLDRDPTSALRSTLEPHKRQPPNHHRFVSPALLPALLRDIEALDDRISHLALRALVVTTLRPGCLVLACWEHLDLDRMVWYPPAATCKNGRDHSIPVTPRLWDVLQRLPHREGRLFPVHVDTVRDALKRIHWEKEQTLHGFRHIGKTVLEEHGWSTPWIERQLHHISGSVEALYNHAEFIGPRRVMQTWLEDYYYALAQGPLSEHQQRAFAERVKAAITASPAEHVLWNSPENTPKTGHDQDEIRHNRKRTLAPWRNK</sequence>
<evidence type="ECO:0000256" key="2">
    <source>
        <dbReference type="ARBA" id="ARBA00022908"/>
    </source>
</evidence>
<dbReference type="PANTHER" id="PTHR30629">
    <property type="entry name" value="PROPHAGE INTEGRASE"/>
    <property type="match status" value="1"/>
</dbReference>
<gene>
    <name evidence="7" type="ORF">HCU01_01280</name>
    <name evidence="8" type="ORF">SAMN05660971_00721</name>
</gene>
<evidence type="ECO:0000313" key="7">
    <source>
        <dbReference type="EMBL" id="GEN22179.1"/>
    </source>
</evidence>
<accession>A0A1M7B171</accession>
<keyword evidence="4" id="KW-0233">DNA recombination</keyword>
<dbReference type="SUPFAM" id="SSF56349">
    <property type="entry name" value="DNA breaking-rejoining enzymes"/>
    <property type="match status" value="1"/>
</dbReference>
<dbReference type="InterPro" id="IPR011010">
    <property type="entry name" value="DNA_brk_join_enz"/>
</dbReference>
<dbReference type="STRING" id="44933.SAMN05660971_00721"/>
<evidence type="ECO:0000313" key="10">
    <source>
        <dbReference type="Proteomes" id="UP000321726"/>
    </source>
</evidence>
<organism evidence="8 9">
    <name type="scientific">Halomonas cupida</name>
    <dbReference type="NCBI Taxonomy" id="44933"/>
    <lineage>
        <taxon>Bacteria</taxon>
        <taxon>Pseudomonadati</taxon>
        <taxon>Pseudomonadota</taxon>
        <taxon>Gammaproteobacteria</taxon>
        <taxon>Oceanospirillales</taxon>
        <taxon>Halomonadaceae</taxon>
        <taxon>Halomonas</taxon>
    </lineage>
</organism>
<dbReference type="EMBL" id="FRCA01000001">
    <property type="protein sequence ID" value="SHL48752.1"/>
    <property type="molecule type" value="Genomic_DNA"/>
</dbReference>
<keyword evidence="10" id="KW-1185">Reference proteome</keyword>
<dbReference type="AlphaFoldDB" id="A0A1M7B171"/>
<proteinExistence type="inferred from homology"/>
<dbReference type="InterPro" id="IPR053876">
    <property type="entry name" value="Phage_int_M"/>
</dbReference>
<dbReference type="Gene3D" id="1.10.443.10">
    <property type="entry name" value="Intergrase catalytic core"/>
    <property type="match status" value="1"/>
</dbReference>
<dbReference type="OrthoDB" id="9795573at2"/>
<evidence type="ECO:0000313" key="9">
    <source>
        <dbReference type="Proteomes" id="UP000184123"/>
    </source>
</evidence>
<dbReference type="Proteomes" id="UP000184123">
    <property type="component" value="Unassembled WGS sequence"/>
</dbReference>
<dbReference type="EMBL" id="BJXU01000004">
    <property type="protein sequence ID" value="GEN22179.1"/>
    <property type="molecule type" value="Genomic_DNA"/>
</dbReference>
<name>A0A1M7B171_9GAMM</name>
<evidence type="ECO:0000313" key="8">
    <source>
        <dbReference type="EMBL" id="SHL48752.1"/>
    </source>
</evidence>
<feature type="region of interest" description="Disordered" evidence="5">
    <location>
        <begin position="309"/>
        <end position="342"/>
    </location>
</feature>